<name>A0A5C6YKM0_9FLAO</name>
<evidence type="ECO:0000313" key="3">
    <source>
        <dbReference type="EMBL" id="TXD67720.1"/>
    </source>
</evidence>
<sequence length="238" mass="25095">LDPVTGNATVTPAEINNGSTDNCGIATYALDVSSFDCSMTGDNTVTLTVTDDSGNVATCTAIVTVQDVTAPEVFCIGGIANVTESEDFEGATVPTGWTTDIQVGTFDWTFGSGDMPLGNDFPTNAAIFDDDAAGPGQVNVASLLSPVYDISAATTATLSFDYILKDFIGFGFLSVEVYDGAAWQEILLVDDIDVGPINTGDLDMMTYANADFQVRFTYDDEGSWAYAAGVDNFLLSYE</sequence>
<dbReference type="AlphaFoldDB" id="A0A5C6YKM0"/>
<feature type="domain" description="HYR" evidence="2">
    <location>
        <begin position="1"/>
        <end position="67"/>
    </location>
</feature>
<dbReference type="GO" id="GO:0004553">
    <property type="term" value="F:hydrolase activity, hydrolyzing O-glycosyl compounds"/>
    <property type="evidence" value="ECO:0007669"/>
    <property type="project" value="UniProtKB-ARBA"/>
</dbReference>
<evidence type="ECO:0000259" key="2">
    <source>
        <dbReference type="PROSITE" id="PS50825"/>
    </source>
</evidence>
<proteinExistence type="predicted"/>
<accession>A0A5C6YKM0</accession>
<protein>
    <submittedName>
        <fullName evidence="3">Subtilisin</fullName>
    </submittedName>
</protein>
<dbReference type="Gene3D" id="2.60.40.10">
    <property type="entry name" value="Immunoglobulins"/>
    <property type="match status" value="1"/>
</dbReference>
<comment type="caution">
    <text evidence="3">The sequence shown here is derived from an EMBL/GenBank/DDBJ whole genome shotgun (WGS) entry which is preliminary data.</text>
</comment>
<dbReference type="InterPro" id="IPR003410">
    <property type="entry name" value="HYR_dom"/>
</dbReference>
<feature type="non-terminal residue" evidence="3">
    <location>
        <position position="238"/>
    </location>
</feature>
<dbReference type="Proteomes" id="UP000321945">
    <property type="component" value="Unassembled WGS sequence"/>
</dbReference>
<dbReference type="EMBL" id="VORU01000044">
    <property type="protein sequence ID" value="TXD67720.1"/>
    <property type="molecule type" value="Genomic_DNA"/>
</dbReference>
<dbReference type="InterPro" id="IPR013783">
    <property type="entry name" value="Ig-like_fold"/>
</dbReference>
<evidence type="ECO:0000313" key="4">
    <source>
        <dbReference type="Proteomes" id="UP000321945"/>
    </source>
</evidence>
<organism evidence="3 4">
    <name type="scientific">Aequorivita lipolytica</name>
    <dbReference type="NCBI Taxonomy" id="153267"/>
    <lineage>
        <taxon>Bacteria</taxon>
        <taxon>Pseudomonadati</taxon>
        <taxon>Bacteroidota</taxon>
        <taxon>Flavobacteriia</taxon>
        <taxon>Flavobacteriales</taxon>
        <taxon>Flavobacteriaceae</taxon>
        <taxon>Aequorivita</taxon>
    </lineage>
</organism>
<evidence type="ECO:0000256" key="1">
    <source>
        <dbReference type="ARBA" id="ARBA00022737"/>
    </source>
</evidence>
<dbReference type="Gene3D" id="2.60.120.200">
    <property type="match status" value="1"/>
</dbReference>
<keyword evidence="1" id="KW-0677">Repeat</keyword>
<keyword evidence="4" id="KW-1185">Reference proteome</keyword>
<dbReference type="InterPro" id="IPR013320">
    <property type="entry name" value="ConA-like_dom_sf"/>
</dbReference>
<feature type="non-terminal residue" evidence="3">
    <location>
        <position position="1"/>
    </location>
</feature>
<dbReference type="GO" id="GO:0005975">
    <property type="term" value="P:carbohydrate metabolic process"/>
    <property type="evidence" value="ECO:0007669"/>
    <property type="project" value="UniProtKB-ARBA"/>
</dbReference>
<reference evidence="3 4" key="1">
    <citation type="submission" date="2019-08" db="EMBL/GenBank/DDBJ databases">
        <title>Genome of Aequorivita lipolytica Y10-2 (type strain).</title>
        <authorList>
            <person name="Bowman J.P."/>
        </authorList>
    </citation>
    <scope>NUCLEOTIDE SEQUENCE [LARGE SCALE GENOMIC DNA]</scope>
    <source>
        <strain evidence="3 4">Y10-2</strain>
    </source>
</reference>
<dbReference type="PROSITE" id="PS50825">
    <property type="entry name" value="HYR"/>
    <property type="match status" value="1"/>
</dbReference>
<dbReference type="SUPFAM" id="SSF49899">
    <property type="entry name" value="Concanavalin A-like lectins/glucanases"/>
    <property type="match status" value="1"/>
</dbReference>
<gene>
    <name evidence="3" type="ORF">ESV24_15200</name>
</gene>